<accession>A0ABR2I682</accession>
<gene>
    <name evidence="1" type="ORF">M9Y10_013149</name>
</gene>
<dbReference type="Proteomes" id="UP001470230">
    <property type="component" value="Unassembled WGS sequence"/>
</dbReference>
<keyword evidence="2" id="KW-1185">Reference proteome</keyword>
<protein>
    <submittedName>
        <fullName evidence="1">Uncharacterized protein</fullName>
    </submittedName>
</protein>
<sequence>MSDSKMKEEIPALSAKEMKNNKKTQAWKVLKSRYGETVQIEKLIAVDNVMWQLIEHNLKITIPALTRE</sequence>
<name>A0ABR2I682_9EUKA</name>
<comment type="caution">
    <text evidence="1">The sequence shown here is derived from an EMBL/GenBank/DDBJ whole genome shotgun (WGS) entry which is preliminary data.</text>
</comment>
<evidence type="ECO:0000313" key="2">
    <source>
        <dbReference type="Proteomes" id="UP001470230"/>
    </source>
</evidence>
<evidence type="ECO:0000313" key="1">
    <source>
        <dbReference type="EMBL" id="KAK8858049.1"/>
    </source>
</evidence>
<reference evidence="1 2" key="1">
    <citation type="submission" date="2024-04" db="EMBL/GenBank/DDBJ databases">
        <title>Tritrichomonas musculus Genome.</title>
        <authorList>
            <person name="Alves-Ferreira E."/>
            <person name="Grigg M."/>
            <person name="Lorenzi H."/>
            <person name="Galac M."/>
        </authorList>
    </citation>
    <scope>NUCLEOTIDE SEQUENCE [LARGE SCALE GENOMIC DNA]</scope>
    <source>
        <strain evidence="1 2">EAF2021</strain>
    </source>
</reference>
<dbReference type="EMBL" id="JAPFFF010000019">
    <property type="protein sequence ID" value="KAK8858049.1"/>
    <property type="molecule type" value="Genomic_DNA"/>
</dbReference>
<proteinExistence type="predicted"/>
<organism evidence="1 2">
    <name type="scientific">Tritrichomonas musculus</name>
    <dbReference type="NCBI Taxonomy" id="1915356"/>
    <lineage>
        <taxon>Eukaryota</taxon>
        <taxon>Metamonada</taxon>
        <taxon>Parabasalia</taxon>
        <taxon>Tritrichomonadida</taxon>
        <taxon>Tritrichomonadidae</taxon>
        <taxon>Tritrichomonas</taxon>
    </lineage>
</organism>